<evidence type="ECO:0000259" key="2">
    <source>
        <dbReference type="Pfam" id="PF24758"/>
    </source>
</evidence>
<dbReference type="AlphaFoldDB" id="A0A0E0EA58"/>
<dbReference type="Proteomes" id="UP000008021">
    <property type="component" value="Chromosome 7"/>
</dbReference>
<feature type="domain" description="F-box/LRR-repeat protein 15/At3g58940/PEG3-like LRR" evidence="2">
    <location>
        <begin position="2"/>
        <end position="63"/>
    </location>
</feature>
<dbReference type="Pfam" id="PF24758">
    <property type="entry name" value="LRR_At5g56370"/>
    <property type="match status" value="2"/>
</dbReference>
<dbReference type="InterPro" id="IPR055302">
    <property type="entry name" value="F-box_dom-containing"/>
</dbReference>
<evidence type="ECO:0000313" key="4">
    <source>
        <dbReference type="Proteomes" id="UP000008021"/>
    </source>
</evidence>
<reference evidence="3" key="1">
    <citation type="submission" date="2015-04" db="UniProtKB">
        <authorList>
            <consortium name="EnsemblPlants"/>
        </authorList>
    </citation>
    <scope>IDENTIFICATION</scope>
</reference>
<accession>A0A0E0EA58</accession>
<protein>
    <submittedName>
        <fullName evidence="3">Uncharacterized protein</fullName>
    </submittedName>
</protein>
<dbReference type="STRING" id="40149.A0A0E0EA58"/>
<feature type="domain" description="F-box/LRR-repeat protein 15/At3g58940/PEG3-like LRR" evidence="2">
    <location>
        <begin position="68"/>
        <end position="147"/>
    </location>
</feature>
<dbReference type="PANTHER" id="PTHR32141">
    <property type="match status" value="1"/>
</dbReference>
<dbReference type="InterPro" id="IPR055411">
    <property type="entry name" value="LRR_FXL15/At3g58940/PEG3-like"/>
</dbReference>
<reference evidence="3" key="2">
    <citation type="submission" date="2018-05" db="EMBL/GenBank/DDBJ databases">
        <title>OmerRS3 (Oryza meridionalis Reference Sequence Version 3).</title>
        <authorList>
            <person name="Zhang J."/>
            <person name="Kudrna D."/>
            <person name="Lee S."/>
            <person name="Talag J."/>
            <person name="Welchert J."/>
            <person name="Wing R.A."/>
        </authorList>
    </citation>
    <scope>NUCLEOTIDE SEQUENCE [LARGE SCALE GENOMIC DNA]</scope>
    <source>
        <strain evidence="3">cv. OR44</strain>
    </source>
</reference>
<dbReference type="HOGENOM" id="CLU_023151_0_1_1"/>
<dbReference type="EnsemblPlants" id="OMERI07G08720.1">
    <property type="protein sequence ID" value="OMERI07G08720.1"/>
    <property type="gene ID" value="OMERI07G08720"/>
</dbReference>
<name>A0A0E0EA58_9ORYZ</name>
<proteinExistence type="predicted"/>
<dbReference type="PANTHER" id="PTHR32141:SF144">
    <property type="entry name" value="OS07G0277500 PROTEIN"/>
    <property type="match status" value="1"/>
</dbReference>
<evidence type="ECO:0000313" key="3">
    <source>
        <dbReference type="EnsemblPlants" id="OMERI07G08720.1"/>
    </source>
</evidence>
<dbReference type="InterPro" id="IPR006566">
    <property type="entry name" value="FBD"/>
</dbReference>
<sequence>MAQSLHFPQLKLLQLQQIYVTDDESLHCFVAGCAALEALLLDRIYGFRGLQINSSSIKSIGVHLRLRGLKVSVISAPKLETLGSFRRSGSFSKFDFGTAVIEVFHVVSLATAIQSVKILAVSNDDFVELNEVIDLMRCFPCLEKFYIEWLQTGGNNVGRRKRQNLIKCSDIPLKTVVVGNYHGGKSEINFATFFLLNARMLESLKLIIKGRNYGSKFFTKQRRLLQMGRRASRQARVDFRSVDRDHQVFNHVTGVQDLSTSDPFECRC</sequence>
<evidence type="ECO:0000259" key="1">
    <source>
        <dbReference type="Pfam" id="PF08387"/>
    </source>
</evidence>
<organism evidence="3">
    <name type="scientific">Oryza meridionalis</name>
    <dbReference type="NCBI Taxonomy" id="40149"/>
    <lineage>
        <taxon>Eukaryota</taxon>
        <taxon>Viridiplantae</taxon>
        <taxon>Streptophyta</taxon>
        <taxon>Embryophyta</taxon>
        <taxon>Tracheophyta</taxon>
        <taxon>Spermatophyta</taxon>
        <taxon>Magnoliopsida</taxon>
        <taxon>Liliopsida</taxon>
        <taxon>Poales</taxon>
        <taxon>Poaceae</taxon>
        <taxon>BOP clade</taxon>
        <taxon>Oryzoideae</taxon>
        <taxon>Oryzeae</taxon>
        <taxon>Oryzinae</taxon>
        <taxon>Oryza</taxon>
    </lineage>
</organism>
<dbReference type="Gramene" id="OMERI07G08720.1">
    <property type="protein sequence ID" value="OMERI07G08720.1"/>
    <property type="gene ID" value="OMERI07G08720"/>
</dbReference>
<dbReference type="Pfam" id="PF08387">
    <property type="entry name" value="FBD"/>
    <property type="match status" value="1"/>
</dbReference>
<keyword evidence="4" id="KW-1185">Reference proteome</keyword>
<dbReference type="eggNOG" id="ENOG502RRNZ">
    <property type="taxonomic scope" value="Eukaryota"/>
</dbReference>
<feature type="domain" description="FBD" evidence="1">
    <location>
        <begin position="164"/>
        <end position="206"/>
    </location>
</feature>